<proteinExistence type="predicted"/>
<feature type="transmembrane region" description="Helical" evidence="1">
    <location>
        <begin position="352"/>
        <end position="370"/>
    </location>
</feature>
<organism evidence="2 3">
    <name type="scientific">Paenibacillus plantarum</name>
    <dbReference type="NCBI Taxonomy" id="2654975"/>
    <lineage>
        <taxon>Bacteria</taxon>
        <taxon>Bacillati</taxon>
        <taxon>Bacillota</taxon>
        <taxon>Bacilli</taxon>
        <taxon>Bacillales</taxon>
        <taxon>Paenibacillaceae</taxon>
        <taxon>Paenibacillus</taxon>
    </lineage>
</organism>
<dbReference type="PANTHER" id="PTHR32063:SF0">
    <property type="entry name" value="SWARMING MOTILITY PROTEIN SWRC"/>
    <property type="match status" value="1"/>
</dbReference>
<dbReference type="SUPFAM" id="SSF82866">
    <property type="entry name" value="Multidrug efflux transporter AcrB transmembrane domain"/>
    <property type="match status" value="2"/>
</dbReference>
<keyword evidence="1" id="KW-0812">Transmembrane</keyword>
<evidence type="ECO:0000313" key="2">
    <source>
        <dbReference type="EMBL" id="NOU64722.1"/>
    </source>
</evidence>
<dbReference type="Gene3D" id="3.30.70.1320">
    <property type="entry name" value="Multidrug efflux transporter AcrB pore domain like"/>
    <property type="match status" value="1"/>
</dbReference>
<feature type="transmembrane region" description="Helical" evidence="1">
    <location>
        <begin position="508"/>
        <end position="528"/>
    </location>
</feature>
<dbReference type="SUPFAM" id="SSF82714">
    <property type="entry name" value="Multidrug efflux transporter AcrB TolC docking domain, DN and DC subdomains"/>
    <property type="match status" value="1"/>
</dbReference>
<dbReference type="SUPFAM" id="SSF82693">
    <property type="entry name" value="Multidrug efflux transporter AcrB pore domain, PN1, PN2, PC1 and PC2 subdomains"/>
    <property type="match status" value="2"/>
</dbReference>
<dbReference type="Gene3D" id="3.30.70.1430">
    <property type="entry name" value="Multidrug efflux transporter AcrB pore domain"/>
    <property type="match status" value="2"/>
</dbReference>
<evidence type="ECO:0000256" key="1">
    <source>
        <dbReference type="SAM" id="Phobius"/>
    </source>
</evidence>
<feature type="transmembrane region" description="Helical" evidence="1">
    <location>
        <begin position="827"/>
        <end position="846"/>
    </location>
</feature>
<feature type="transmembrane region" description="Helical" evidence="1">
    <location>
        <begin position="376"/>
        <end position="403"/>
    </location>
</feature>
<dbReference type="InterPro" id="IPR027463">
    <property type="entry name" value="AcrB_DN_DC_subdom"/>
</dbReference>
<dbReference type="EMBL" id="WHNY01000037">
    <property type="protein sequence ID" value="NOU64722.1"/>
    <property type="molecule type" value="Genomic_DNA"/>
</dbReference>
<evidence type="ECO:0000313" key="3">
    <source>
        <dbReference type="Proteomes" id="UP000653578"/>
    </source>
</evidence>
<sequence>MTWFTKWAFSNKAAVIFLVILILGTGIGSYFKLPMEFLPSADFPQISVTVVGQGYDAKSMLDSATTPIEKAMSSVPGKKEVFSTSSDGFMKVDMTFDSDIKMKDAQASVQEALSSIVLPAGMSKPFVIRLNTSMIPLSWVSLNFKDGITKQNVELAQEKILPEFQKIRGLASVALGGTSVSQVIIHPDKEKLANAKLPAQVLMGVLQGQNVTVNVGERPIDGKTSAIKVVGNLDDLATLTNLTVATGVKLKDVATVEVSANKDTLTRINGKDSLTLVVTKDASSNAVDISKEVDKISEDIATKYPGATAEVIYSTAESVVTSVNSMMREVLLGALFATIVILIFLRNIRSTFITIVSIPLSLGLTLFLLSQSGVTLNILTLGGVAVAVGRLVDDSIVVIENIFRRTQKAEFSKELILDATREVARAITASTLTTVAVFLPLGLLKGSLQAFLLPFALTVTYSLLSSLLVALTVVPLMSAWLLRSTKLKEHKESQGLRSILSWSLNHKFISILVSLILFGGSIALYFAMPKGAVAGSTASQLSVTLSYAPETPISTVREKAMELEKFMLEQSELDHLILQQGNTEDNAKWGSVAPPTIATFQVFMKKDVDTQHFIDQVISQKSKYPDADLQAGGGGFDGSSGSAITVDLTGDSAKSLDQAAADVIAAIKGIEGVEKVTSNQNVTKPGYSITVDPALAKPEEIAGTIRSLMNPTPIGSMKLENKEIPVVLDALINPSTVSDLSNIQIMTAAGPAALTSVAKIEKTNESNTILHKNSQQFLRVTALVDSTKLSKINTEITKNTKDLKLPAQVALTVGGASAEQSSDFADLFMTMGISIGIVLLIMVITFKSFRAPIASMVSLPFAAVGAIVGMMITKTSFDVTSIFGFLMLIGIVVTNAIVLIDRVKQNEEHMTIRESLLEAAATRMRPILMTAVATICAMVPLVLAKAEEGSIVSRGLAVVVIGGLTSATLFTLIMVPTVYELLHARKAKRQRRPFETGRSSR</sequence>
<dbReference type="Gene3D" id="3.30.2090.10">
    <property type="entry name" value="Multidrug efflux transporter AcrB TolC docking domain, DN and DC subdomains"/>
    <property type="match status" value="2"/>
</dbReference>
<dbReference type="RefSeq" id="WP_171630435.1">
    <property type="nucleotide sequence ID" value="NZ_WHNY01000037.1"/>
</dbReference>
<feature type="transmembrane region" description="Helical" evidence="1">
    <location>
        <begin position="423"/>
        <end position="443"/>
    </location>
</feature>
<keyword evidence="3" id="KW-1185">Reference proteome</keyword>
<feature type="transmembrane region" description="Helical" evidence="1">
    <location>
        <begin position="853"/>
        <end position="873"/>
    </location>
</feature>
<dbReference type="Gene3D" id="1.20.1640.10">
    <property type="entry name" value="Multidrug efflux transporter AcrB transmembrane domain"/>
    <property type="match status" value="2"/>
</dbReference>
<dbReference type="PANTHER" id="PTHR32063">
    <property type="match status" value="1"/>
</dbReference>
<reference evidence="2 3" key="1">
    <citation type="submission" date="2019-10" db="EMBL/GenBank/DDBJ databases">
        <title>Description of Paenibacillus humi sp. nov.</title>
        <authorList>
            <person name="Carlier A."/>
            <person name="Qi S."/>
        </authorList>
    </citation>
    <scope>NUCLEOTIDE SEQUENCE [LARGE SCALE GENOMIC DNA]</scope>
    <source>
        <strain evidence="2 3">LMG 31461</strain>
    </source>
</reference>
<feature type="transmembrane region" description="Helical" evidence="1">
    <location>
        <begin position="927"/>
        <end position="944"/>
    </location>
</feature>
<accession>A0ABX1X8E7</accession>
<dbReference type="Gene3D" id="3.30.70.1440">
    <property type="entry name" value="Multidrug efflux transporter AcrB pore domain"/>
    <property type="match status" value="1"/>
</dbReference>
<feature type="transmembrane region" description="Helical" evidence="1">
    <location>
        <begin position="463"/>
        <end position="482"/>
    </location>
</feature>
<dbReference type="Proteomes" id="UP000653578">
    <property type="component" value="Unassembled WGS sequence"/>
</dbReference>
<gene>
    <name evidence="2" type="ORF">GC096_11855</name>
</gene>
<dbReference type="Pfam" id="PF00873">
    <property type="entry name" value="ACR_tran"/>
    <property type="match status" value="1"/>
</dbReference>
<feature type="transmembrane region" description="Helical" evidence="1">
    <location>
        <begin position="956"/>
        <end position="982"/>
    </location>
</feature>
<protein>
    <submittedName>
        <fullName evidence="2">AcrB/AcrD/AcrF family protein</fullName>
    </submittedName>
</protein>
<dbReference type="InterPro" id="IPR001036">
    <property type="entry name" value="Acrflvin-R"/>
</dbReference>
<keyword evidence="1" id="KW-0472">Membrane</keyword>
<dbReference type="PRINTS" id="PR00702">
    <property type="entry name" value="ACRIFLAVINRP"/>
</dbReference>
<keyword evidence="1" id="KW-1133">Transmembrane helix</keyword>
<comment type="caution">
    <text evidence="2">The sequence shown here is derived from an EMBL/GenBank/DDBJ whole genome shotgun (WGS) entry which is preliminary data.</text>
</comment>
<feature type="transmembrane region" description="Helical" evidence="1">
    <location>
        <begin position="326"/>
        <end position="345"/>
    </location>
</feature>
<feature type="transmembrane region" description="Helical" evidence="1">
    <location>
        <begin position="879"/>
        <end position="900"/>
    </location>
</feature>
<name>A0ABX1X8E7_9BACL</name>